<dbReference type="Pfam" id="PF00082">
    <property type="entry name" value="Peptidase_S8"/>
    <property type="match status" value="2"/>
</dbReference>
<keyword evidence="3 5" id="KW-0378">Hydrolase</keyword>
<dbReference type="Proteomes" id="UP000199659">
    <property type="component" value="Unassembled WGS sequence"/>
</dbReference>
<sequence>MLEEDRIKIYSEEYVDGIIEYNISSEEIEQFDTTAMNIIDNKYAVIYYSAEKVKKEITSLIGYSIIPKLFGLVDMTSLDELGVVKIQNIPYLGLRGQDILLGFVDTGIDYTNPLFRNSDNSTRIVSIWDQSIPNTKATEDTFFYGTEYSRKQINEALKMKNPYSIVPSKDEIGHGTTLAGLAGGNRMTESDFSGVLPAAEFVVVKLKPAKRALKEYFRVPEEAIAYQENDIMFGLRYLFNAARKLKKPIAICIGLGSNQGSHDGREALADSIARLSNQVGTCITAAGGNEGNSGHHYYGEIDKTKGFNTVELKVGEKDTGFTMELWGNTPGTYSIDILSPTGQYIPRIPARLNEHREVKFLFENTIINIDFLLVESQSGDQLILMRFKNVAPGIWRFNVYSGIISSGFHIWLPMRNFISDETFFLNPNTYTTITNPGNALYAITVTPYDPVNQSLYNFASRGYSRTDYVKPEMAAPGVNVYSPQPGNTFAPQSGSSIAAALTTGVTGMLLEWGIVRGNDRGMDTSQAKKYLVRGVKRNPNLTYPNREWGYGILDIYGTFMSLRGEDI</sequence>
<organism evidence="7 8">
    <name type="scientific">Anaeromicropila populeti</name>
    <dbReference type="NCBI Taxonomy" id="37658"/>
    <lineage>
        <taxon>Bacteria</taxon>
        <taxon>Bacillati</taxon>
        <taxon>Bacillota</taxon>
        <taxon>Clostridia</taxon>
        <taxon>Lachnospirales</taxon>
        <taxon>Lachnospiraceae</taxon>
        <taxon>Anaeromicropila</taxon>
    </lineage>
</organism>
<comment type="similarity">
    <text evidence="1 5">Belongs to the peptidase S8 family.</text>
</comment>
<evidence type="ECO:0000313" key="8">
    <source>
        <dbReference type="Proteomes" id="UP000199659"/>
    </source>
</evidence>
<dbReference type="STRING" id="37658.SAMN05661086_00015"/>
<dbReference type="Gene3D" id="2.60.120.1290">
    <property type="match status" value="1"/>
</dbReference>
<dbReference type="InterPro" id="IPR034045">
    <property type="entry name" value="Pep_S8_CspA-like"/>
</dbReference>
<dbReference type="PRINTS" id="PR00723">
    <property type="entry name" value="SUBTILISIN"/>
</dbReference>
<feature type="active site" description="Charge relay system" evidence="5">
    <location>
        <position position="174"/>
    </location>
</feature>
<dbReference type="InterPro" id="IPR015500">
    <property type="entry name" value="Peptidase_S8_subtilisin-rel"/>
</dbReference>
<dbReference type="SUPFAM" id="SSF52743">
    <property type="entry name" value="Subtilisin-like"/>
    <property type="match status" value="1"/>
</dbReference>
<accession>A0A1I6HIT8</accession>
<dbReference type="EMBL" id="FOYZ01000001">
    <property type="protein sequence ID" value="SFR54210.1"/>
    <property type="molecule type" value="Genomic_DNA"/>
</dbReference>
<evidence type="ECO:0000256" key="1">
    <source>
        <dbReference type="ARBA" id="ARBA00011073"/>
    </source>
</evidence>
<dbReference type="CDD" id="cd07478">
    <property type="entry name" value="Peptidases_S8_CspA-like"/>
    <property type="match status" value="1"/>
</dbReference>
<dbReference type="Gene3D" id="3.40.50.200">
    <property type="entry name" value="Peptidase S8/S53 domain"/>
    <property type="match status" value="1"/>
</dbReference>
<evidence type="ECO:0000256" key="5">
    <source>
        <dbReference type="PROSITE-ProRule" id="PRU01240"/>
    </source>
</evidence>
<dbReference type="InterPro" id="IPR051048">
    <property type="entry name" value="Peptidase_S8/S53_subtilisin"/>
</dbReference>
<reference evidence="7 8" key="1">
    <citation type="submission" date="2016-10" db="EMBL/GenBank/DDBJ databases">
        <authorList>
            <person name="de Groot N.N."/>
        </authorList>
    </citation>
    <scope>NUCLEOTIDE SEQUENCE [LARGE SCALE GENOMIC DNA]</scope>
    <source>
        <strain evidence="7 8">743A</strain>
    </source>
</reference>
<feature type="domain" description="Peptidase S8/S53" evidence="6">
    <location>
        <begin position="428"/>
        <end position="551"/>
    </location>
</feature>
<dbReference type="PROSITE" id="PS51892">
    <property type="entry name" value="SUBTILASE"/>
    <property type="match status" value="1"/>
</dbReference>
<dbReference type="OrthoDB" id="9762689at2"/>
<protein>
    <submittedName>
        <fullName evidence="7">Subtilase family protein</fullName>
    </submittedName>
</protein>
<dbReference type="InterPro" id="IPR036852">
    <property type="entry name" value="Peptidase_S8/S53_dom_sf"/>
</dbReference>
<evidence type="ECO:0000259" key="6">
    <source>
        <dbReference type="Pfam" id="PF00082"/>
    </source>
</evidence>
<feature type="active site" description="Charge relay system" evidence="5">
    <location>
        <position position="105"/>
    </location>
</feature>
<dbReference type="PIRSF" id="PIRSF037894">
    <property type="entry name" value="Subtilisin_rel_CspABC"/>
    <property type="match status" value="1"/>
</dbReference>
<dbReference type="PANTHER" id="PTHR43399:SF4">
    <property type="entry name" value="CELL WALL-ASSOCIATED PROTEASE"/>
    <property type="match status" value="1"/>
</dbReference>
<keyword evidence="4 5" id="KW-0720">Serine protease</keyword>
<dbReference type="InterPro" id="IPR000209">
    <property type="entry name" value="Peptidase_S8/S53_dom"/>
</dbReference>
<feature type="active site" description="Charge relay system" evidence="5">
    <location>
        <position position="496"/>
    </location>
</feature>
<dbReference type="PANTHER" id="PTHR43399">
    <property type="entry name" value="SUBTILISIN-RELATED"/>
    <property type="match status" value="1"/>
</dbReference>
<gene>
    <name evidence="7" type="ORF">SAMN05661086_00015</name>
</gene>
<name>A0A1I6HIT8_9FIRM</name>
<evidence type="ECO:0000256" key="4">
    <source>
        <dbReference type="ARBA" id="ARBA00022825"/>
    </source>
</evidence>
<dbReference type="RefSeq" id="WP_092558657.1">
    <property type="nucleotide sequence ID" value="NZ_FOYZ01000001.1"/>
</dbReference>
<evidence type="ECO:0000313" key="7">
    <source>
        <dbReference type="EMBL" id="SFR54210.1"/>
    </source>
</evidence>
<keyword evidence="2 5" id="KW-0645">Protease</keyword>
<dbReference type="GO" id="GO:0004252">
    <property type="term" value="F:serine-type endopeptidase activity"/>
    <property type="evidence" value="ECO:0007669"/>
    <property type="project" value="UniProtKB-UniRule"/>
</dbReference>
<dbReference type="InterPro" id="IPR017310">
    <property type="entry name" value="Pept_S8A_subtilisin_clostridia"/>
</dbReference>
<dbReference type="GO" id="GO:0006508">
    <property type="term" value="P:proteolysis"/>
    <property type="evidence" value="ECO:0007669"/>
    <property type="project" value="UniProtKB-KW"/>
</dbReference>
<keyword evidence="8" id="KW-1185">Reference proteome</keyword>
<evidence type="ECO:0000256" key="2">
    <source>
        <dbReference type="ARBA" id="ARBA00022670"/>
    </source>
</evidence>
<evidence type="ECO:0000256" key="3">
    <source>
        <dbReference type="ARBA" id="ARBA00022801"/>
    </source>
</evidence>
<proteinExistence type="inferred from homology"/>
<dbReference type="AlphaFoldDB" id="A0A1I6HIT8"/>
<feature type="domain" description="Peptidase S8/S53" evidence="6">
    <location>
        <begin position="96"/>
        <end position="293"/>
    </location>
</feature>